<accession>A0A431WKU3</accession>
<dbReference type="EMBL" id="RXNT01000002">
    <property type="protein sequence ID" value="RTR35834.1"/>
    <property type="molecule type" value="Genomic_DNA"/>
</dbReference>
<sequence length="112" mass="13104">MEHKYNDLIGEILERSGQKDNFDVKGKGKPLPKDYLQMDTFQHFQKIAKDAGYLPPWLKLQKEISRMVHACETAKEVKEINKKIKQHNKLCPLPLQKGLVSFENLEKAKEIW</sequence>
<gene>
    <name evidence="2" type="ORF">EKG37_04170</name>
</gene>
<comment type="caution">
    <text evidence="2">The sequence shown here is derived from an EMBL/GenBank/DDBJ whole genome shotgun (WGS) entry which is preliminary data.</text>
</comment>
<evidence type="ECO:0000313" key="2">
    <source>
        <dbReference type="EMBL" id="RTR35834.1"/>
    </source>
</evidence>
<evidence type="ECO:0000313" key="3">
    <source>
        <dbReference type="Proteomes" id="UP000271374"/>
    </source>
</evidence>
<feature type="domain" description="DnaJ homologue subfamily C member 28 conserved" evidence="1">
    <location>
        <begin position="23"/>
        <end position="68"/>
    </location>
</feature>
<name>A0A431WKU3_9BACI</name>
<reference evidence="2 3" key="1">
    <citation type="submission" date="2018-12" db="EMBL/GenBank/DDBJ databases">
        <title>Bacillus yapensis draft genome sequence.</title>
        <authorList>
            <person name="Yu L."/>
            <person name="Xu X."/>
            <person name="Tang X."/>
        </authorList>
    </citation>
    <scope>NUCLEOTIDE SEQUENCE [LARGE SCALE GENOMIC DNA]</scope>
    <source>
        <strain evidence="2 3">XXST-01</strain>
    </source>
</reference>
<dbReference type="RefSeq" id="WP_126406642.1">
    <property type="nucleotide sequence ID" value="NZ_RXNT01000002.1"/>
</dbReference>
<proteinExistence type="predicted"/>
<dbReference type="AlphaFoldDB" id="A0A431WKU3"/>
<dbReference type="Pfam" id="PF09350">
    <property type="entry name" value="DJC28_CD"/>
    <property type="match status" value="1"/>
</dbReference>
<keyword evidence="3" id="KW-1185">Reference proteome</keyword>
<organism evidence="2 3">
    <name type="scientific">Bacillus yapensis</name>
    <dbReference type="NCBI Taxonomy" id="2492960"/>
    <lineage>
        <taxon>Bacteria</taxon>
        <taxon>Bacillati</taxon>
        <taxon>Bacillota</taxon>
        <taxon>Bacilli</taxon>
        <taxon>Bacillales</taxon>
        <taxon>Bacillaceae</taxon>
        <taxon>Bacillus</taxon>
    </lineage>
</organism>
<evidence type="ECO:0000259" key="1">
    <source>
        <dbReference type="Pfam" id="PF09350"/>
    </source>
</evidence>
<dbReference type="InterPro" id="IPR018961">
    <property type="entry name" value="DnaJ_homolog_subfam-C_membr-28"/>
</dbReference>
<dbReference type="Proteomes" id="UP000271374">
    <property type="component" value="Unassembled WGS sequence"/>
</dbReference>
<protein>
    <submittedName>
        <fullName evidence="2">DUF1992 domain-containing protein</fullName>
    </submittedName>
</protein>
<dbReference type="OrthoDB" id="9798476at2"/>